<evidence type="ECO:0000313" key="2">
    <source>
        <dbReference type="EMBL" id="KAF5682947.1"/>
    </source>
</evidence>
<dbReference type="Proteomes" id="UP000572754">
    <property type="component" value="Unassembled WGS sequence"/>
</dbReference>
<feature type="region of interest" description="Disordered" evidence="1">
    <location>
        <begin position="26"/>
        <end position="76"/>
    </location>
</feature>
<reference evidence="3" key="1">
    <citation type="journal article" date="2020" name="BMC Genomics">
        <title>Correction to: Identification and distribution of gene clusters required for synthesis of sphingolipid metabolism inhibitors in diverse species of the filamentous fungus Fusarium.</title>
        <authorList>
            <person name="Kim H.S."/>
            <person name="Lohmar J.M."/>
            <person name="Busman M."/>
            <person name="Brown D.W."/>
            <person name="Naumann T.A."/>
            <person name="Divon H.H."/>
            <person name="Lysoe E."/>
            <person name="Uhlig S."/>
            <person name="Proctor R.H."/>
        </authorList>
    </citation>
    <scope>NUCLEOTIDE SEQUENCE [LARGE SCALE GENOMIC DNA]</scope>
    <source>
        <strain evidence="3">NRRL 25331</strain>
    </source>
</reference>
<gene>
    <name evidence="2" type="ORF">FCIRC_4667</name>
</gene>
<evidence type="ECO:0000313" key="3">
    <source>
        <dbReference type="Proteomes" id="UP000572754"/>
    </source>
</evidence>
<proteinExistence type="predicted"/>
<dbReference type="EMBL" id="JAAQPE010000151">
    <property type="protein sequence ID" value="KAF5682947.1"/>
    <property type="molecule type" value="Genomic_DNA"/>
</dbReference>
<organism evidence="2 3">
    <name type="scientific">Fusarium circinatum</name>
    <name type="common">Pitch canker fungus</name>
    <name type="synonym">Gibberella circinata</name>
    <dbReference type="NCBI Taxonomy" id="48490"/>
    <lineage>
        <taxon>Eukaryota</taxon>
        <taxon>Fungi</taxon>
        <taxon>Dikarya</taxon>
        <taxon>Ascomycota</taxon>
        <taxon>Pezizomycotina</taxon>
        <taxon>Sordariomycetes</taxon>
        <taxon>Hypocreomycetidae</taxon>
        <taxon>Hypocreales</taxon>
        <taxon>Nectriaceae</taxon>
        <taxon>Fusarium</taxon>
        <taxon>Fusarium fujikuroi species complex</taxon>
    </lineage>
</organism>
<keyword evidence="3" id="KW-1185">Reference proteome</keyword>
<comment type="caution">
    <text evidence="2">The sequence shown here is derived from an EMBL/GenBank/DDBJ whole genome shotgun (WGS) entry which is preliminary data.</text>
</comment>
<reference evidence="2 3" key="2">
    <citation type="submission" date="2020-05" db="EMBL/GenBank/DDBJ databases">
        <title>Identification and distribution of gene clusters putatively required for synthesis of sphingolipid metabolism inhibitors in phylogenetically diverse species of the filamentous fungus Fusarium.</title>
        <authorList>
            <person name="Kim H.-S."/>
            <person name="Busman M."/>
            <person name="Brown D.W."/>
            <person name="Divon H."/>
            <person name="Uhlig S."/>
            <person name="Proctor R.H."/>
        </authorList>
    </citation>
    <scope>NUCLEOTIDE SEQUENCE [LARGE SCALE GENOMIC DNA]</scope>
    <source>
        <strain evidence="2 3">NRRL 25331</strain>
    </source>
</reference>
<protein>
    <submittedName>
        <fullName evidence="2">Uncharacterized protein</fullName>
    </submittedName>
</protein>
<dbReference type="AlphaFoldDB" id="A0A8H5U7X9"/>
<name>A0A8H5U7X9_FUSCI</name>
<evidence type="ECO:0000256" key="1">
    <source>
        <dbReference type="SAM" id="MobiDB-lite"/>
    </source>
</evidence>
<accession>A0A8H5U7X9</accession>
<sequence length="126" mass="13789">MMPSDSEIPDSRVRVDLPDVDFLSLPWEYLEQPPEDAQSPAAETETEVKQESHETETDAEKHAEPSEEAQPQSIPDTARIKACPVYTRMLKGNCDAVATQLIIALAPGSPGCSGLFPLSLFIVDSY</sequence>
<feature type="compositionally biased region" description="Basic and acidic residues" evidence="1">
    <location>
        <begin position="46"/>
        <end position="65"/>
    </location>
</feature>